<comment type="caution">
    <text evidence="1">The sequence shown here is derived from an EMBL/GenBank/DDBJ whole genome shotgun (WGS) entry which is preliminary data.</text>
</comment>
<gene>
    <name evidence="1" type="ORF">FALBO_9682</name>
</gene>
<proteinExistence type="predicted"/>
<evidence type="ECO:0000313" key="2">
    <source>
        <dbReference type="Proteomes" id="UP000554235"/>
    </source>
</evidence>
<dbReference type="InterPro" id="IPR009003">
    <property type="entry name" value="Peptidase_S1_PA"/>
</dbReference>
<dbReference type="OrthoDB" id="5424209at2759"/>
<dbReference type="AlphaFoldDB" id="A0A8H4L9C9"/>
<dbReference type="Proteomes" id="UP000554235">
    <property type="component" value="Unassembled WGS sequence"/>
</dbReference>
<reference evidence="1 2" key="1">
    <citation type="submission" date="2020-01" db="EMBL/GenBank/DDBJ databases">
        <title>Identification and distribution of gene clusters putatively required for synthesis of sphingolipid metabolism inhibitors in phylogenetically diverse species of the filamentous fungus Fusarium.</title>
        <authorList>
            <person name="Kim H.-S."/>
            <person name="Busman M."/>
            <person name="Brown D.W."/>
            <person name="Divon H."/>
            <person name="Uhlig S."/>
            <person name="Proctor R.H."/>
        </authorList>
    </citation>
    <scope>NUCLEOTIDE SEQUENCE [LARGE SCALE GENOMIC DNA]</scope>
    <source>
        <strain evidence="1 2">NRRL 20459</strain>
    </source>
</reference>
<dbReference type="EMBL" id="JAADYS010001345">
    <property type="protein sequence ID" value="KAF4463494.1"/>
    <property type="molecule type" value="Genomic_DNA"/>
</dbReference>
<name>A0A8H4L9C9_9HYPO</name>
<organism evidence="1 2">
    <name type="scientific">Fusarium albosuccineum</name>
    <dbReference type="NCBI Taxonomy" id="1237068"/>
    <lineage>
        <taxon>Eukaryota</taxon>
        <taxon>Fungi</taxon>
        <taxon>Dikarya</taxon>
        <taxon>Ascomycota</taxon>
        <taxon>Pezizomycotina</taxon>
        <taxon>Sordariomycetes</taxon>
        <taxon>Hypocreomycetidae</taxon>
        <taxon>Hypocreales</taxon>
        <taxon>Nectriaceae</taxon>
        <taxon>Fusarium</taxon>
        <taxon>Fusarium decemcellulare species complex</taxon>
    </lineage>
</organism>
<sequence length="613" mass="69026">MEFGQSARAPVVCVTYRASSPNLRPLPLESVHRFLPEALERHHEDFVSKAYDVLENYNLLGETSDVEFLYRQHQGRPRTAAPTLYIITPWTQNAFETWPQAVQDIKEYVDSIIRGLDEGAIDVHVEMIAPERVLPKFMAPVNDHQELVSKWNNLRSTIAHHLNGNEAVGPHWTTIALFRLGYSQVFEENPITVYISLDYRSDETKWDNAIVELKKLLRQMGWDFLQVHMEHGLIDATTFPLLTPSGDAQDIIAGGVGWRFFIKGDYQDKINLGDSISASLYNTKSDGTQANPLSGTLGAFVEIKTKANPEWTKYGITNYHVIRSCFDGFTGHNTPPAEGSQLSEIDEDGFWPNKCPGPVVMESPARASHNQTIWLLDQEIATLERRMKALNGPSRSSDQVAKEKLEQERAAKIAFFDQGRQILGKVYAASGYKRRTSDNGRLDWALIDVISSRQGENRLPYRETWEEKYETQHHPNPDSFASLLVKDSLSPYLRSGNGWKVGTTTGATSGWYSRSKPSCAMSDDKRLGMRPSYERVFVGRPQKATRDEKFCRPGDSGAIVFDADGQATGLLFRGKKIQQNTQGYGLVTPLGWVFDDIEAFSKGQITDIRIARA</sequence>
<accession>A0A8H4L9C9</accession>
<keyword evidence="2" id="KW-1185">Reference proteome</keyword>
<protein>
    <submittedName>
        <fullName evidence="1">Uncharacterized protein</fullName>
    </submittedName>
</protein>
<dbReference type="SUPFAM" id="SSF50494">
    <property type="entry name" value="Trypsin-like serine proteases"/>
    <property type="match status" value="1"/>
</dbReference>
<evidence type="ECO:0000313" key="1">
    <source>
        <dbReference type="EMBL" id="KAF4463494.1"/>
    </source>
</evidence>